<evidence type="ECO:0000256" key="3">
    <source>
        <dbReference type="SAM" id="Coils"/>
    </source>
</evidence>
<evidence type="ECO:0000259" key="6">
    <source>
        <dbReference type="Pfam" id="PF24883"/>
    </source>
</evidence>
<sequence length="918" mass="102780">MEALGAVSAIISVTQLTGKVISIIYDYQRGARHASKQINAVKRELQQLRDVLERLEDLASDDENQSAGAIAGPLKACKVELQRLESVLTPEKGRSSKLGQALKWPLKEKDVKECLDILAGQRSVLQLALTADQREKIVNWLNAPDPSSNHNKACQARQPKTGLWLLNSSEYEKWKTETDRILWLHGIPGCGKTILSSTVIEDLANLRRNRPKSLLLYYYFDFNDTQKQGVDMILRSMVSQIVWQQERVSTSLSGLYERYDRGGRQPARELLLTTLRDNLRGCAETFVVLDALDECTELQSLLDVIAMISGWQIPGLHWVCTSRRERQIVEAFDQLHVIETSIQNEKVDADIGLLVDNELEHDTQLRQWSTEVKSEIKIALAKGSQGMFRWAVCQMDALKNCLKSAKLRQALRTLPRTLDETYEQILGNVKEGHLEDVLKMLRWLIYAKRPLTLGELAEAVAISVDDTPIFDPENRLRHPVDALHLCSTLVSLTRVDVRGRVQDNPVHCVVSLAHYSVQEYLLSNYDVGKNGTSLSFEQSIAQRYNTKACLTYLLHLGRVLAGEQHLSSNATRREYPLYNYTAECWFHPTMTLDGITESLMEEFFLNETAFTIWTRWCDFDSSFFRHVRKMYGHTEETPAPMHYTKATFAASFYGFAGLVEKLVNHVDSIDMRVGPFGTALSAAARRGHTSALRVLLEHGAKADVEFEYPSSYHNALQAAVYGGHVECIRLLIAAGSCVNQKWGRPSFDSCWADHTPLSVAAMLGHTDVLHVLIEEGADVNAIHDCTCMPLLEAAHKGHAKIVQVLVKNGANVNDIGYSSSSRRCSTALLTAVRRGDFQVAKILIENGADVNLKIPDDEDTTLFHTHLLAAVQKGHREIVQLLLANGADVKFKGEHGNARETALHNGRDDIAALLPSSD</sequence>
<evidence type="ECO:0008006" key="9">
    <source>
        <dbReference type="Google" id="ProtNLM"/>
    </source>
</evidence>
<gene>
    <name evidence="7" type="ORF">OHK93_005943</name>
</gene>
<dbReference type="SMART" id="SM00248">
    <property type="entry name" value="ANK"/>
    <property type="match status" value="7"/>
</dbReference>
<dbReference type="InterPro" id="IPR036770">
    <property type="entry name" value="Ankyrin_rpt-contain_sf"/>
</dbReference>
<dbReference type="Pfam" id="PF22939">
    <property type="entry name" value="WHD_GPIID"/>
    <property type="match status" value="1"/>
</dbReference>
<keyword evidence="3" id="KW-0175">Coiled coil</keyword>
<feature type="repeat" description="ANK" evidence="2">
    <location>
        <begin position="862"/>
        <end position="894"/>
    </location>
</feature>
<evidence type="ECO:0000313" key="8">
    <source>
        <dbReference type="Proteomes" id="UP001161017"/>
    </source>
</evidence>
<dbReference type="Gene3D" id="3.40.50.300">
    <property type="entry name" value="P-loop containing nucleotide triphosphate hydrolases"/>
    <property type="match status" value="1"/>
</dbReference>
<dbReference type="AlphaFoldDB" id="A0AA43QL27"/>
<keyword evidence="1" id="KW-0677">Repeat</keyword>
<feature type="repeat" description="ANK" evidence="2">
    <location>
        <begin position="823"/>
        <end position="855"/>
    </location>
</feature>
<comment type="caution">
    <text evidence="7">The sequence shown here is derived from an EMBL/GenBank/DDBJ whole genome shotgun (WGS) entry which is preliminary data.</text>
</comment>
<keyword evidence="2" id="KW-0040">ANK repeat</keyword>
<organism evidence="7 8">
    <name type="scientific">Ramalina farinacea</name>
    <dbReference type="NCBI Taxonomy" id="258253"/>
    <lineage>
        <taxon>Eukaryota</taxon>
        <taxon>Fungi</taxon>
        <taxon>Dikarya</taxon>
        <taxon>Ascomycota</taxon>
        <taxon>Pezizomycotina</taxon>
        <taxon>Lecanoromycetes</taxon>
        <taxon>OSLEUM clade</taxon>
        <taxon>Lecanoromycetidae</taxon>
        <taxon>Lecanorales</taxon>
        <taxon>Lecanorineae</taxon>
        <taxon>Ramalinaceae</taxon>
        <taxon>Ramalina</taxon>
    </lineage>
</organism>
<dbReference type="Pfam" id="PF12796">
    <property type="entry name" value="Ank_2"/>
    <property type="match status" value="2"/>
</dbReference>
<proteinExistence type="predicted"/>
<evidence type="ECO:0000313" key="7">
    <source>
        <dbReference type="EMBL" id="MDI1486683.1"/>
    </source>
</evidence>
<dbReference type="EMBL" id="JAPUFD010000004">
    <property type="protein sequence ID" value="MDI1486683.1"/>
    <property type="molecule type" value="Genomic_DNA"/>
</dbReference>
<feature type="coiled-coil region" evidence="3">
    <location>
        <begin position="31"/>
        <end position="65"/>
    </location>
</feature>
<dbReference type="InterPro" id="IPR002110">
    <property type="entry name" value="Ankyrin_rpt"/>
</dbReference>
<dbReference type="PANTHER" id="PTHR10039">
    <property type="entry name" value="AMELOGENIN"/>
    <property type="match status" value="1"/>
</dbReference>
<evidence type="ECO:0000259" key="4">
    <source>
        <dbReference type="Pfam" id="PF17111"/>
    </source>
</evidence>
<dbReference type="PROSITE" id="PS50297">
    <property type="entry name" value="ANK_REP_REGION"/>
    <property type="match status" value="4"/>
</dbReference>
<dbReference type="PANTHER" id="PTHR10039:SF16">
    <property type="entry name" value="GPI INOSITOL-DEACYLASE"/>
    <property type="match status" value="1"/>
</dbReference>
<dbReference type="Pfam" id="PF00023">
    <property type="entry name" value="Ank"/>
    <property type="match status" value="1"/>
</dbReference>
<feature type="repeat" description="ANK" evidence="2">
    <location>
        <begin position="789"/>
        <end position="817"/>
    </location>
</feature>
<dbReference type="InterPro" id="IPR056884">
    <property type="entry name" value="NPHP3-like_N"/>
</dbReference>
<dbReference type="InterPro" id="IPR027417">
    <property type="entry name" value="P-loop_NTPase"/>
</dbReference>
<dbReference type="SUPFAM" id="SSF48403">
    <property type="entry name" value="Ankyrin repeat"/>
    <property type="match status" value="1"/>
</dbReference>
<reference evidence="7" key="1">
    <citation type="journal article" date="2023" name="Genome Biol. Evol.">
        <title>First Whole Genome Sequence and Flow Cytometry Genome Size Data for the Lichen-Forming Fungus Ramalina farinacea (Ascomycota).</title>
        <authorList>
            <person name="Llewellyn T."/>
            <person name="Mian S."/>
            <person name="Hill R."/>
            <person name="Leitch I.J."/>
            <person name="Gaya E."/>
        </authorList>
    </citation>
    <scope>NUCLEOTIDE SEQUENCE</scope>
    <source>
        <strain evidence="7">LIQ254RAFAR</strain>
    </source>
</reference>
<feature type="repeat" description="ANK" evidence="2">
    <location>
        <begin position="678"/>
        <end position="707"/>
    </location>
</feature>
<dbReference type="Gene3D" id="1.25.40.20">
    <property type="entry name" value="Ankyrin repeat-containing domain"/>
    <property type="match status" value="3"/>
</dbReference>
<dbReference type="Proteomes" id="UP001161017">
    <property type="component" value="Unassembled WGS sequence"/>
</dbReference>
<dbReference type="Pfam" id="PF17111">
    <property type="entry name" value="PigL_N"/>
    <property type="match status" value="1"/>
</dbReference>
<feature type="domain" description="Azaphilone pigments biosynthesis cluster protein L N-terminal" evidence="4">
    <location>
        <begin position="2"/>
        <end position="131"/>
    </location>
</feature>
<name>A0AA43QL27_9LECA</name>
<feature type="domain" description="Nephrocystin 3-like N-terminal" evidence="6">
    <location>
        <begin position="161"/>
        <end position="323"/>
    </location>
</feature>
<feature type="domain" description="GPI inositol-deacylase winged helix" evidence="5">
    <location>
        <begin position="439"/>
        <end position="524"/>
    </location>
</feature>
<accession>A0AA43QL27</accession>
<dbReference type="InterPro" id="IPR031348">
    <property type="entry name" value="PigL_N"/>
</dbReference>
<keyword evidence="8" id="KW-1185">Reference proteome</keyword>
<dbReference type="Pfam" id="PF24883">
    <property type="entry name" value="NPHP3_N"/>
    <property type="match status" value="1"/>
</dbReference>
<dbReference type="PROSITE" id="PS50088">
    <property type="entry name" value="ANK_REPEAT"/>
    <property type="match status" value="5"/>
</dbReference>
<dbReference type="PRINTS" id="PR01415">
    <property type="entry name" value="ANKYRIN"/>
</dbReference>
<protein>
    <recommendedName>
        <fullName evidence="9">NACHT domain-containing protein</fullName>
    </recommendedName>
</protein>
<dbReference type="InterPro" id="IPR054471">
    <property type="entry name" value="GPIID_WHD"/>
</dbReference>
<feature type="repeat" description="ANK" evidence="2">
    <location>
        <begin position="752"/>
        <end position="784"/>
    </location>
</feature>
<evidence type="ECO:0000256" key="1">
    <source>
        <dbReference type="ARBA" id="ARBA00022737"/>
    </source>
</evidence>
<evidence type="ECO:0000256" key="2">
    <source>
        <dbReference type="PROSITE-ProRule" id="PRU00023"/>
    </source>
</evidence>
<evidence type="ECO:0000259" key="5">
    <source>
        <dbReference type="Pfam" id="PF22939"/>
    </source>
</evidence>
<dbReference type="SUPFAM" id="SSF52540">
    <property type="entry name" value="P-loop containing nucleoside triphosphate hydrolases"/>
    <property type="match status" value="1"/>
</dbReference>